<dbReference type="HOGENOM" id="CLU_082936_2_1_0"/>
<dbReference type="STRING" id="937777.Deipe_1508"/>
<keyword evidence="3" id="KW-1185">Reference proteome</keyword>
<gene>
    <name evidence="2" type="ordered locus">Deipe_1508</name>
</gene>
<sequence>MEFLLVIAVLAIVIIFVLTRRQGAIGRNERPSSKTLPDHLPVKAKTYFFSRSENAFYTSLTAMLEGTPYRVFPNVRLNDLFQITADSSQRSSVYNRLRDKHVDFLVVSARDYKPLFAIELDGASHERATQQQRDVVKDLVFKSGGLALVRLDARQPHTAASLREVLGKYLK</sequence>
<organism evidence="2 3">
    <name type="scientific">Deinococcus peraridilitoris (strain DSM 19664 / LMG 22246 / CIP 109416 / KR-200)</name>
    <dbReference type="NCBI Taxonomy" id="937777"/>
    <lineage>
        <taxon>Bacteria</taxon>
        <taxon>Thermotogati</taxon>
        <taxon>Deinococcota</taxon>
        <taxon>Deinococci</taxon>
        <taxon>Deinococcales</taxon>
        <taxon>Deinococcaceae</taxon>
        <taxon>Deinococcus</taxon>
    </lineage>
</organism>
<evidence type="ECO:0000313" key="3">
    <source>
        <dbReference type="Proteomes" id="UP000010467"/>
    </source>
</evidence>
<dbReference type="OrthoDB" id="70514at2"/>
<dbReference type="PATRIC" id="fig|937777.3.peg.1511"/>
<name>L0A0R6_DEIPD</name>
<dbReference type="Proteomes" id="UP000010467">
    <property type="component" value="Chromosome"/>
</dbReference>
<dbReference type="eggNOG" id="COG0551">
    <property type="taxonomic scope" value="Bacteria"/>
</dbReference>
<reference evidence="3" key="1">
    <citation type="submission" date="2012-03" db="EMBL/GenBank/DDBJ databases">
        <title>Complete sequence of chromosome of Deinococcus peraridilitoris DSM 19664.</title>
        <authorList>
            <person name="Lucas S."/>
            <person name="Copeland A."/>
            <person name="Lapidus A."/>
            <person name="Glavina del Rio T."/>
            <person name="Dalin E."/>
            <person name="Tice H."/>
            <person name="Bruce D."/>
            <person name="Goodwin L."/>
            <person name="Pitluck S."/>
            <person name="Peters L."/>
            <person name="Mikhailova N."/>
            <person name="Lu M."/>
            <person name="Kyrpides N."/>
            <person name="Mavromatis K."/>
            <person name="Ivanova N."/>
            <person name="Brettin T."/>
            <person name="Detter J.C."/>
            <person name="Han C."/>
            <person name="Larimer F."/>
            <person name="Land M."/>
            <person name="Hauser L."/>
            <person name="Markowitz V."/>
            <person name="Cheng J.-F."/>
            <person name="Hugenholtz P."/>
            <person name="Woyke T."/>
            <person name="Wu D."/>
            <person name="Pukall R."/>
            <person name="Steenblock K."/>
            <person name="Brambilla E."/>
            <person name="Klenk H.-P."/>
            <person name="Eisen J.A."/>
        </authorList>
    </citation>
    <scope>NUCLEOTIDE SEQUENCE [LARGE SCALE GENOMIC DNA]</scope>
    <source>
        <strain evidence="3">DSM 19664 / LMG 22246 / CIP 109416 / KR-200</strain>
    </source>
</reference>
<dbReference type="RefSeq" id="WP_015235357.1">
    <property type="nucleotide sequence ID" value="NC_019793.1"/>
</dbReference>
<dbReference type="KEGG" id="dpd:Deipe_1508"/>
<proteinExistence type="predicted"/>
<accession>L0A0R6</accession>
<dbReference type="Pfam" id="PF10881">
    <property type="entry name" value="DUF2726"/>
    <property type="match status" value="1"/>
</dbReference>
<protein>
    <recommendedName>
        <fullName evidence="1">DUF2726 domain-containing protein</fullName>
    </recommendedName>
</protein>
<dbReference type="InterPro" id="IPR024402">
    <property type="entry name" value="DUF2726"/>
</dbReference>
<evidence type="ECO:0000313" key="2">
    <source>
        <dbReference type="EMBL" id="AFZ67049.1"/>
    </source>
</evidence>
<dbReference type="AlphaFoldDB" id="L0A0R6"/>
<evidence type="ECO:0000259" key="1">
    <source>
        <dbReference type="Pfam" id="PF10881"/>
    </source>
</evidence>
<feature type="domain" description="DUF2726" evidence="1">
    <location>
        <begin position="47"/>
        <end position="166"/>
    </location>
</feature>
<dbReference type="EMBL" id="CP003382">
    <property type="protein sequence ID" value="AFZ67049.1"/>
    <property type="molecule type" value="Genomic_DNA"/>
</dbReference>